<keyword evidence="2 5" id="KW-0812">Transmembrane</keyword>
<accession>A0A839RX70</accession>
<proteinExistence type="predicted"/>
<keyword evidence="4 5" id="KW-0472">Membrane</keyword>
<evidence type="ECO:0000313" key="7">
    <source>
        <dbReference type="Proteomes" id="UP000550714"/>
    </source>
</evidence>
<feature type="transmembrane region" description="Helical" evidence="5">
    <location>
        <begin position="95"/>
        <end position="114"/>
    </location>
</feature>
<dbReference type="AlphaFoldDB" id="A0A839RX70"/>
<keyword evidence="7" id="KW-1185">Reference proteome</keyword>
<feature type="transmembrane region" description="Helical" evidence="5">
    <location>
        <begin position="158"/>
        <end position="177"/>
    </location>
</feature>
<organism evidence="6 7">
    <name type="scientific">Prauserella isguenensis</name>
    <dbReference type="NCBI Taxonomy" id="1470180"/>
    <lineage>
        <taxon>Bacteria</taxon>
        <taxon>Bacillati</taxon>
        <taxon>Actinomycetota</taxon>
        <taxon>Actinomycetes</taxon>
        <taxon>Pseudonocardiales</taxon>
        <taxon>Pseudonocardiaceae</taxon>
        <taxon>Prauserella</taxon>
    </lineage>
</organism>
<feature type="transmembrane region" description="Helical" evidence="5">
    <location>
        <begin position="55"/>
        <end position="74"/>
    </location>
</feature>
<feature type="transmembrane region" description="Helical" evidence="5">
    <location>
        <begin position="29"/>
        <end position="49"/>
    </location>
</feature>
<dbReference type="GO" id="GO:0015086">
    <property type="term" value="F:cadmium ion transmembrane transporter activity"/>
    <property type="evidence" value="ECO:0007669"/>
    <property type="project" value="TreeGrafter"/>
</dbReference>
<sequence>MSSDPRHGEVAEPEVPVGLKAKVRQIGPGIMAAATGVGAGDLVATMVAGSRYGYALLWAVIVGTIFKIALGEAVGRWHLTSGRTMLSGWRTLGRWVLVYFGAYAVVWGFVYGATAMSASGLPLNALFPAIDVRYWAMICGVAGFVLVWFGRYAVIEKVMTVLVGVMFVAVVGTAILVTPNLVETFEGFVPRLPDGSFVYVLGLIGGVGGTITMAAYGYWTLAKGWRSSGWLSMMRLDNTTGYVTTAIFVVAMLIVGAELLAGHNVIDGDEGLLMLGNTLAADYGQWARIPFLVGFWAVSFSSLVGVWNGVSLLFADWWRTWRLPRYAVGEAEELSDYDHRAGIGSPVFRGYAAWLTFPPMALLFLDQPFQLTVAYGALGALFMPFLAGTLLFLLNSNRVERVGRSGWLSNTLLTMCLALFGYLAVDELIGLF</sequence>
<evidence type="ECO:0000313" key="6">
    <source>
        <dbReference type="EMBL" id="MBB3049742.1"/>
    </source>
</evidence>
<feature type="transmembrane region" description="Helical" evidence="5">
    <location>
        <begin position="242"/>
        <end position="266"/>
    </location>
</feature>
<dbReference type="PANTHER" id="PTHR11706:SF3">
    <property type="entry name" value="METAL ION TRANSPORT PROTEIN"/>
    <property type="match status" value="1"/>
</dbReference>
<evidence type="ECO:0000256" key="3">
    <source>
        <dbReference type="ARBA" id="ARBA00022989"/>
    </source>
</evidence>
<dbReference type="GO" id="GO:0005384">
    <property type="term" value="F:manganese ion transmembrane transporter activity"/>
    <property type="evidence" value="ECO:0007669"/>
    <property type="project" value="TreeGrafter"/>
</dbReference>
<evidence type="ECO:0000256" key="5">
    <source>
        <dbReference type="SAM" id="Phobius"/>
    </source>
</evidence>
<dbReference type="Pfam" id="PF01566">
    <property type="entry name" value="Nramp"/>
    <property type="match status" value="1"/>
</dbReference>
<dbReference type="PANTHER" id="PTHR11706">
    <property type="entry name" value="SOLUTE CARRIER PROTEIN FAMILY 11 MEMBER"/>
    <property type="match status" value="1"/>
</dbReference>
<dbReference type="GO" id="GO:0005886">
    <property type="term" value="C:plasma membrane"/>
    <property type="evidence" value="ECO:0007669"/>
    <property type="project" value="TreeGrafter"/>
</dbReference>
<evidence type="ECO:0000256" key="2">
    <source>
        <dbReference type="ARBA" id="ARBA00022692"/>
    </source>
</evidence>
<feature type="transmembrane region" description="Helical" evidence="5">
    <location>
        <begin position="134"/>
        <end position="151"/>
    </location>
</feature>
<comment type="caution">
    <text evidence="6">The sequence shown here is derived from an EMBL/GenBank/DDBJ whole genome shotgun (WGS) entry which is preliminary data.</text>
</comment>
<dbReference type="GO" id="GO:0034755">
    <property type="term" value="P:iron ion transmembrane transport"/>
    <property type="evidence" value="ECO:0007669"/>
    <property type="project" value="TreeGrafter"/>
</dbReference>
<feature type="transmembrane region" description="Helical" evidence="5">
    <location>
        <begin position="371"/>
        <end position="394"/>
    </location>
</feature>
<gene>
    <name evidence="6" type="ORF">FHS23_000737</name>
</gene>
<feature type="transmembrane region" description="Helical" evidence="5">
    <location>
        <begin position="406"/>
        <end position="425"/>
    </location>
</feature>
<feature type="transmembrane region" description="Helical" evidence="5">
    <location>
        <begin position="197"/>
        <end position="221"/>
    </location>
</feature>
<protein>
    <submittedName>
        <fullName evidence="6">Mn2+/Fe2+ NRAMP family transporter</fullName>
    </submittedName>
</protein>
<feature type="transmembrane region" description="Helical" evidence="5">
    <location>
        <begin position="286"/>
        <end position="315"/>
    </location>
</feature>
<reference evidence="6 7" key="1">
    <citation type="submission" date="2020-08" db="EMBL/GenBank/DDBJ databases">
        <title>Genomic Encyclopedia of Type Strains, Phase III (KMG-III): the genomes of soil and plant-associated and newly described type strains.</title>
        <authorList>
            <person name="Whitman W."/>
        </authorList>
    </citation>
    <scope>NUCLEOTIDE SEQUENCE [LARGE SCALE GENOMIC DNA]</scope>
    <source>
        <strain evidence="6 7">CECT 8577</strain>
    </source>
</reference>
<dbReference type="RefSeq" id="WP_183647740.1">
    <property type="nucleotide sequence ID" value="NZ_JACHWU010000001.1"/>
</dbReference>
<feature type="transmembrane region" description="Helical" evidence="5">
    <location>
        <begin position="347"/>
        <end position="365"/>
    </location>
</feature>
<evidence type="ECO:0000256" key="4">
    <source>
        <dbReference type="ARBA" id="ARBA00023136"/>
    </source>
</evidence>
<dbReference type="Proteomes" id="UP000550714">
    <property type="component" value="Unassembled WGS sequence"/>
</dbReference>
<name>A0A839RX70_9PSEU</name>
<dbReference type="InterPro" id="IPR001046">
    <property type="entry name" value="NRAMP_fam"/>
</dbReference>
<comment type="subcellular location">
    <subcellularLocation>
        <location evidence="1">Membrane</location>
        <topology evidence="1">Multi-pass membrane protein</topology>
    </subcellularLocation>
</comment>
<keyword evidence="3 5" id="KW-1133">Transmembrane helix</keyword>
<dbReference type="EMBL" id="JACHWU010000001">
    <property type="protein sequence ID" value="MBB3049742.1"/>
    <property type="molecule type" value="Genomic_DNA"/>
</dbReference>
<dbReference type="NCBIfam" id="NF037982">
    <property type="entry name" value="Nramp_1"/>
    <property type="match status" value="2"/>
</dbReference>
<evidence type="ECO:0000256" key="1">
    <source>
        <dbReference type="ARBA" id="ARBA00004141"/>
    </source>
</evidence>